<evidence type="ECO:0000256" key="1">
    <source>
        <dbReference type="SAM" id="Phobius"/>
    </source>
</evidence>
<gene>
    <name evidence="2" type="ORF">JBL43_16570</name>
</gene>
<protein>
    <submittedName>
        <fullName evidence="2">Uncharacterized protein</fullName>
    </submittedName>
</protein>
<comment type="caution">
    <text evidence="2">The sequence shown here is derived from an EMBL/GenBank/DDBJ whole genome shotgun (WGS) entry which is preliminary data.</text>
</comment>
<keyword evidence="1" id="KW-0472">Membrane</keyword>
<name>A0ABS0WVA8_9FLAO</name>
<organism evidence="2 3">
    <name type="scientific">Aureibaculum flavum</name>
    <dbReference type="NCBI Taxonomy" id="2795986"/>
    <lineage>
        <taxon>Bacteria</taxon>
        <taxon>Pseudomonadati</taxon>
        <taxon>Bacteroidota</taxon>
        <taxon>Flavobacteriia</taxon>
        <taxon>Flavobacteriales</taxon>
        <taxon>Flavobacteriaceae</taxon>
        <taxon>Aureibaculum</taxon>
    </lineage>
</organism>
<evidence type="ECO:0000313" key="3">
    <source>
        <dbReference type="Proteomes" id="UP000623301"/>
    </source>
</evidence>
<proteinExistence type="predicted"/>
<dbReference type="EMBL" id="JAEHFJ010000009">
    <property type="protein sequence ID" value="MBJ2175870.1"/>
    <property type="molecule type" value="Genomic_DNA"/>
</dbReference>
<feature type="transmembrane region" description="Helical" evidence="1">
    <location>
        <begin position="35"/>
        <end position="54"/>
    </location>
</feature>
<keyword evidence="3" id="KW-1185">Reference proteome</keyword>
<keyword evidence="1" id="KW-0812">Transmembrane</keyword>
<reference evidence="2 3" key="1">
    <citation type="submission" date="2020-12" db="EMBL/GenBank/DDBJ databases">
        <title>Aureibaculum luteum sp. nov. and Aureibaculum flavum sp. nov., novel members of the family Flavobacteriaceae isolated from Antarctic intertidal sediments.</title>
        <authorList>
            <person name="He X."/>
            <person name="Zhang X."/>
        </authorList>
    </citation>
    <scope>NUCLEOTIDE SEQUENCE [LARGE SCALE GENOMIC DNA]</scope>
    <source>
        <strain evidence="2 3">A20</strain>
    </source>
</reference>
<dbReference type="RefSeq" id="WP_198842517.1">
    <property type="nucleotide sequence ID" value="NZ_JAEHFJ010000009.1"/>
</dbReference>
<evidence type="ECO:0000313" key="2">
    <source>
        <dbReference type="EMBL" id="MBJ2175870.1"/>
    </source>
</evidence>
<keyword evidence="1" id="KW-1133">Transmembrane helix</keyword>
<dbReference type="Proteomes" id="UP000623301">
    <property type="component" value="Unassembled WGS sequence"/>
</dbReference>
<accession>A0ABS0WVA8</accession>
<feature type="transmembrane region" description="Helical" evidence="1">
    <location>
        <begin position="12"/>
        <end position="29"/>
    </location>
</feature>
<sequence>MELIKRYRKQKLIQLLIGSLALVVIYFFIDISSIHLILIAFVFILSIGYSTKLLTQIKIEDETYTFETYSIVTKKEEIKIHKSELSEILYKPDFLFNSHNLILKHCGTNGIIVKNYI</sequence>